<evidence type="ECO:0000313" key="8">
    <source>
        <dbReference type="EMBL" id="ACP30591.1"/>
    </source>
</evidence>
<keyword evidence="2" id="KW-0677">Repeat</keyword>
<sequence>MASSSSSSIPRVSMYDVFLSFRGEDTRKTIVSHLYAALDSRGIVTFKDDQRLEKGDHISDQLHIALKGSSFAVVVLSENYATSRWCLMELQLIMEYMKEGTLEVFPVFYGVDPSTVRHQLGSFSLERYKGRPEMVHKVHKWREALHLIANLSGLDSRHCVDEAVMVGEIARDISRRVTLMQKIDSGNIVGMKAHMEGLNHLLDLESNEVVVLGIWGMGGIGKTSIAKCLYDQLSPRFRARCFIENIKSVSKEHDHDLKHFQKEMLCSILSDDISLWSVEAGCQEIKKRLGHQKVFLVLDGVDKVAQVHALAKEKHWFGPGSRIIITTRDMGLLNTCGVENVYEVNCLNDKDALKMFKQIAFEGPPPCDGFEQLSIRATRLSHGLPSAIQAHALFLRGRTAAPEVWEEALTALESSLDENTMEILKISYEGLPKPHQNVFLHVACLFNGDTLQRINSLLHGPIPQSSLWIRVLAEKSLIKISTNGSVIMHKLVEQMAREMIRDDTSLARKFLRDPQDICYALTNFRDGGEQTECMSLHSCNLACAFSMKASVVGHMHNLKFLKVYKHVDSRESKLQLIPDQHLLPPSLRLFHWDAFPLRTLPSDADPYFLVELNLRHSDLETLWSGTPMMESLKRLDVTGSKHLKQLPDLSGITSLEELALEHCTRLKGIPESIGKRSSIKKLKLSYCGGLRSALKFFVRKPTMQQHIGLEFPDAKVKMDALINISIGGDISFEFCSKFRGTAEYVSFNSDQQIPVTSSMNLQQSPWLISECNRFNSLSIMRFSHKENGESFSFDSFPDFPDLKELKLVNLNIRKIPSGVHGIHKLEFIEKLDLSGNDFESLPEAMVSLTRLKTLWLRNCFKLKELPKLTQVQTLTLTNCRNLRSLVKLSETSEEQGRYCLLELCLENCNNVEFLSDQLIYFIKLTNLDLSGHEFVALPSSIRDLTSLVTLCLNNCKNLRSVEKLPLSLQFLDAHGCDSLEEADSVEHFRDKPNEEVQQRTFFKETDMPFYVLNHQATRICHIIHLLKNTTAHMFIGIPICITLVAVLFASLLQSATVISFTTLPTENIEVEEDLTSSDHERNEITEARNKHRKVLHVADGVKDSEQGQWIKEYANWFAPGSRIILITQDKSVLEESEVNHVYEVGSLRYDEALQLFSRFAFRQPYPPPEFERLSVRAVQLAGFLPMAIRLFGSVNIIVSIMFQLPSEHLSRCSIVGTKTGDYSVKSGYYVAIGAEGDGPEAEGDFKWTNHVWKLDCAPKVKLFVWKVLKGAVPVGERLLERHIDIDPRCKRCGSNESITHLLFHCQFAQRVWHLAPLATAPDFRGMIDLMADWPALSNLKALPPTGIASGNLVPWIFWNIWKARNRFVFEGVSASPEDTLSSAIRLAREWSISGKPEKTEGKKHRLIEVPVLSGTTRIQTDAAWCSARKIAGIGGIIHLPPRNREIQLKMEFIASPLMAEGLALREVMLRCQDLELHNLRFESDSSLLVNCLNQVVSIAEMHSVVADIIELSRRFASVAFVWIPRERNVEADMLAKRALNVAEPLLVGNAVIAPN</sequence>
<dbReference type="InterPro" id="IPR002182">
    <property type="entry name" value="NB-ARC"/>
</dbReference>
<evidence type="ECO:0000256" key="4">
    <source>
        <dbReference type="ARBA" id="ARBA00022821"/>
    </source>
</evidence>
<dbReference type="Gene3D" id="1.10.8.430">
    <property type="entry name" value="Helical domain of apoptotic protease-activating factors"/>
    <property type="match status" value="1"/>
</dbReference>
<reference evidence="8" key="1">
    <citation type="journal article" date="2009" name="Mol. Genet. Genomics">
        <title>Genome-wide identification of NBS-encoding resistance genes in Brassica rapa.</title>
        <authorList>
            <person name="Mun J.-H."/>
            <person name="Yu H.-J."/>
            <person name="Park S."/>
            <person name="Park B.-S."/>
        </authorList>
    </citation>
    <scope>NUCLEOTIDE SEQUENCE</scope>
    <source>
        <strain evidence="8">BrTNL52</strain>
    </source>
</reference>
<evidence type="ECO:0000256" key="1">
    <source>
        <dbReference type="ARBA" id="ARBA00022614"/>
    </source>
</evidence>
<dbReference type="SUPFAM" id="SSF52058">
    <property type="entry name" value="L domain-like"/>
    <property type="match status" value="1"/>
</dbReference>
<dbReference type="Pfam" id="PF23282">
    <property type="entry name" value="WHD_ROQ1"/>
    <property type="match status" value="1"/>
</dbReference>
<accession>D1GEE9</accession>
<keyword evidence="6" id="KW-0812">Transmembrane</keyword>
<dbReference type="SMART" id="SM00255">
    <property type="entry name" value="TIR"/>
    <property type="match status" value="1"/>
</dbReference>
<evidence type="ECO:0000256" key="5">
    <source>
        <dbReference type="ARBA" id="ARBA00023027"/>
    </source>
</evidence>
<dbReference type="SUPFAM" id="SSF46785">
    <property type="entry name" value="Winged helix' DNA-binding domain"/>
    <property type="match status" value="1"/>
</dbReference>
<dbReference type="InterPro" id="IPR032675">
    <property type="entry name" value="LRR_dom_sf"/>
</dbReference>
<dbReference type="Gene3D" id="3.40.50.300">
    <property type="entry name" value="P-loop containing nucleotide triphosphate hydrolases"/>
    <property type="match status" value="2"/>
</dbReference>
<dbReference type="PROSITE" id="PS50104">
    <property type="entry name" value="TIR"/>
    <property type="match status" value="1"/>
</dbReference>
<dbReference type="GO" id="GO:0004523">
    <property type="term" value="F:RNA-DNA hybrid ribonuclease activity"/>
    <property type="evidence" value="ECO:0007669"/>
    <property type="project" value="InterPro"/>
</dbReference>
<dbReference type="Gene3D" id="3.40.50.10140">
    <property type="entry name" value="Toll/interleukin-1 receptor homology (TIR) domain"/>
    <property type="match status" value="1"/>
</dbReference>
<dbReference type="InterPro" id="IPR027417">
    <property type="entry name" value="P-loop_NTPase"/>
</dbReference>
<dbReference type="Pfam" id="PF13966">
    <property type="entry name" value="zf-RVT"/>
    <property type="match status" value="1"/>
</dbReference>
<dbReference type="InterPro" id="IPR035897">
    <property type="entry name" value="Toll_tir_struct_dom_sf"/>
</dbReference>
<dbReference type="PRINTS" id="PR00364">
    <property type="entry name" value="DISEASERSIST"/>
</dbReference>
<dbReference type="InterPro" id="IPR044730">
    <property type="entry name" value="RNase_H-like_dom_plant"/>
</dbReference>
<dbReference type="InterPro" id="IPR002156">
    <property type="entry name" value="RNaseH_domain"/>
</dbReference>
<protein>
    <submittedName>
        <fullName evidence="8">Disease resistance protein</fullName>
    </submittedName>
</protein>
<keyword evidence="1" id="KW-0433">Leucine-rich repeat</keyword>
<keyword evidence="5" id="KW-0520">NAD</keyword>
<proteinExistence type="predicted"/>
<dbReference type="GO" id="GO:0003676">
    <property type="term" value="F:nucleic acid binding"/>
    <property type="evidence" value="ECO:0007669"/>
    <property type="project" value="InterPro"/>
</dbReference>
<dbReference type="SUPFAM" id="SSF52540">
    <property type="entry name" value="P-loop containing nucleoside triphosphate hydrolases"/>
    <property type="match status" value="2"/>
</dbReference>
<dbReference type="InterPro" id="IPR000157">
    <property type="entry name" value="TIR_dom"/>
</dbReference>
<keyword evidence="6" id="KW-0472">Membrane</keyword>
<dbReference type="InterPro" id="IPR036390">
    <property type="entry name" value="WH_DNA-bd_sf"/>
</dbReference>
<keyword evidence="6" id="KW-1133">Transmembrane helix</keyword>
<dbReference type="InterPro" id="IPR036397">
    <property type="entry name" value="RNaseH_sf"/>
</dbReference>
<dbReference type="FunFam" id="3.40.50.10140:FF:000007">
    <property type="entry name" value="Disease resistance protein (TIR-NBS-LRR class)"/>
    <property type="match status" value="1"/>
</dbReference>
<evidence type="ECO:0000256" key="2">
    <source>
        <dbReference type="ARBA" id="ARBA00022737"/>
    </source>
</evidence>
<dbReference type="Pfam" id="PF23598">
    <property type="entry name" value="LRR_14"/>
    <property type="match status" value="1"/>
</dbReference>
<keyword evidence="3" id="KW-0378">Hydrolase</keyword>
<dbReference type="InterPro" id="IPR011713">
    <property type="entry name" value="Leu-rich_rpt_3"/>
</dbReference>
<dbReference type="EMBL" id="FJ842810">
    <property type="protein sequence ID" value="ACP30591.1"/>
    <property type="molecule type" value="Genomic_DNA"/>
</dbReference>
<dbReference type="Pfam" id="PF07725">
    <property type="entry name" value="LRR_3"/>
    <property type="match status" value="1"/>
</dbReference>
<evidence type="ECO:0000256" key="6">
    <source>
        <dbReference type="SAM" id="Phobius"/>
    </source>
</evidence>
<dbReference type="GO" id="GO:0006952">
    <property type="term" value="P:defense response"/>
    <property type="evidence" value="ECO:0007669"/>
    <property type="project" value="UniProtKB-KW"/>
</dbReference>
<dbReference type="SUPFAM" id="SSF53098">
    <property type="entry name" value="Ribonuclease H-like"/>
    <property type="match status" value="1"/>
</dbReference>
<dbReference type="Pfam" id="PF13456">
    <property type="entry name" value="RVT_3"/>
    <property type="match status" value="1"/>
</dbReference>
<feature type="transmembrane region" description="Helical" evidence="6">
    <location>
        <begin position="1031"/>
        <end position="1052"/>
    </location>
</feature>
<evidence type="ECO:0000259" key="7">
    <source>
        <dbReference type="PROSITE" id="PS50104"/>
    </source>
</evidence>
<dbReference type="Gene3D" id="3.80.10.10">
    <property type="entry name" value="Ribonuclease Inhibitor"/>
    <property type="match status" value="3"/>
</dbReference>
<dbReference type="PANTHER" id="PTHR11017:SF581">
    <property type="entry name" value="DISEASE RESISTANCE PROTEIN (TIR-NBS-LRR CLASS) FAMILY"/>
    <property type="match status" value="1"/>
</dbReference>
<dbReference type="InterPro" id="IPR012337">
    <property type="entry name" value="RNaseH-like_sf"/>
</dbReference>
<dbReference type="InterPro" id="IPR044974">
    <property type="entry name" value="Disease_R_plants"/>
</dbReference>
<dbReference type="InterPro" id="IPR026960">
    <property type="entry name" value="RVT-Znf"/>
</dbReference>
<dbReference type="FunFam" id="3.40.50.300:FF:001002">
    <property type="entry name" value="Disease resistance protein (TIR-NBS-LRR class)"/>
    <property type="match status" value="1"/>
</dbReference>
<feature type="transmembrane region" description="Helical" evidence="6">
    <location>
        <begin position="1180"/>
        <end position="1202"/>
    </location>
</feature>
<feature type="domain" description="TIR" evidence="7">
    <location>
        <begin position="13"/>
        <end position="177"/>
    </location>
</feature>
<organism evidence="8">
    <name type="scientific">Brassica rapa subsp. pekinensis</name>
    <name type="common">Chinese cabbage</name>
    <name type="synonym">Brassica pekinensis</name>
    <dbReference type="NCBI Taxonomy" id="51351"/>
    <lineage>
        <taxon>Eukaryota</taxon>
        <taxon>Viridiplantae</taxon>
        <taxon>Streptophyta</taxon>
        <taxon>Embryophyta</taxon>
        <taxon>Tracheophyta</taxon>
        <taxon>Spermatophyta</taxon>
        <taxon>Magnoliopsida</taxon>
        <taxon>eudicotyledons</taxon>
        <taxon>Gunneridae</taxon>
        <taxon>Pentapetalae</taxon>
        <taxon>rosids</taxon>
        <taxon>malvids</taxon>
        <taxon>Brassicales</taxon>
        <taxon>Brassicaceae</taxon>
        <taxon>Brassiceae</taxon>
        <taxon>Brassica</taxon>
    </lineage>
</organism>
<name>D1GEE9_BRARP</name>
<dbReference type="GO" id="GO:0007165">
    <property type="term" value="P:signal transduction"/>
    <property type="evidence" value="ECO:0007669"/>
    <property type="project" value="InterPro"/>
</dbReference>
<dbReference type="GO" id="GO:0043531">
    <property type="term" value="F:ADP binding"/>
    <property type="evidence" value="ECO:0007669"/>
    <property type="project" value="InterPro"/>
</dbReference>
<dbReference type="Pfam" id="PF00931">
    <property type="entry name" value="NB-ARC"/>
    <property type="match status" value="1"/>
</dbReference>
<dbReference type="InterPro" id="IPR055414">
    <property type="entry name" value="LRR_R13L4/SHOC2-like"/>
</dbReference>
<evidence type="ECO:0000256" key="3">
    <source>
        <dbReference type="ARBA" id="ARBA00022801"/>
    </source>
</evidence>
<dbReference type="CDD" id="cd06222">
    <property type="entry name" value="RNase_H_like"/>
    <property type="match status" value="1"/>
</dbReference>
<dbReference type="Pfam" id="PF01582">
    <property type="entry name" value="TIR"/>
    <property type="match status" value="1"/>
</dbReference>
<dbReference type="Gene3D" id="3.30.420.10">
    <property type="entry name" value="Ribonuclease H-like superfamily/Ribonuclease H"/>
    <property type="match status" value="1"/>
</dbReference>
<dbReference type="SUPFAM" id="SSF52200">
    <property type="entry name" value="Toll/Interleukin receptor TIR domain"/>
    <property type="match status" value="1"/>
</dbReference>
<keyword evidence="4" id="KW-0611">Plant defense</keyword>
<dbReference type="GO" id="GO:0051707">
    <property type="term" value="P:response to other organism"/>
    <property type="evidence" value="ECO:0007669"/>
    <property type="project" value="UniProtKB-ARBA"/>
</dbReference>
<dbReference type="InterPro" id="IPR042197">
    <property type="entry name" value="Apaf_helical"/>
</dbReference>
<dbReference type="PANTHER" id="PTHR11017">
    <property type="entry name" value="LEUCINE-RICH REPEAT-CONTAINING PROTEIN"/>
    <property type="match status" value="1"/>
</dbReference>
<dbReference type="InterPro" id="IPR058192">
    <property type="entry name" value="WHD_ROQ1-like"/>
</dbReference>